<gene>
    <name evidence="2" type="ORF">PDIGIT_LOCUS15393</name>
</gene>
<feature type="compositionally biased region" description="Low complexity" evidence="1">
    <location>
        <begin position="125"/>
        <end position="155"/>
    </location>
</feature>
<feature type="compositionally biased region" description="Low complexity" evidence="1">
    <location>
        <begin position="214"/>
        <end position="245"/>
    </location>
</feature>
<keyword evidence="3" id="KW-1185">Reference proteome</keyword>
<evidence type="ECO:0000256" key="1">
    <source>
        <dbReference type="SAM" id="MobiDB-lite"/>
    </source>
</evidence>
<evidence type="ECO:0000313" key="2">
    <source>
        <dbReference type="EMBL" id="CAI6342188.1"/>
    </source>
</evidence>
<evidence type="ECO:0000313" key="3">
    <source>
        <dbReference type="Proteomes" id="UP001152607"/>
    </source>
</evidence>
<name>A0A9W4USE2_9PLEO</name>
<organism evidence="2 3">
    <name type="scientific">Periconia digitata</name>
    <dbReference type="NCBI Taxonomy" id="1303443"/>
    <lineage>
        <taxon>Eukaryota</taxon>
        <taxon>Fungi</taxon>
        <taxon>Dikarya</taxon>
        <taxon>Ascomycota</taxon>
        <taxon>Pezizomycotina</taxon>
        <taxon>Dothideomycetes</taxon>
        <taxon>Pleosporomycetidae</taxon>
        <taxon>Pleosporales</taxon>
        <taxon>Massarineae</taxon>
        <taxon>Periconiaceae</taxon>
        <taxon>Periconia</taxon>
    </lineage>
</organism>
<feature type="compositionally biased region" description="Low complexity" evidence="1">
    <location>
        <begin position="69"/>
        <end position="82"/>
    </location>
</feature>
<feature type="region of interest" description="Disordered" evidence="1">
    <location>
        <begin position="116"/>
        <end position="389"/>
    </location>
</feature>
<feature type="region of interest" description="Disordered" evidence="1">
    <location>
        <begin position="414"/>
        <end position="519"/>
    </location>
</feature>
<feature type="compositionally biased region" description="Low complexity" evidence="1">
    <location>
        <begin position="494"/>
        <end position="505"/>
    </location>
</feature>
<feature type="compositionally biased region" description="Polar residues" evidence="1">
    <location>
        <begin position="377"/>
        <end position="389"/>
    </location>
</feature>
<comment type="caution">
    <text evidence="2">The sequence shown here is derived from an EMBL/GenBank/DDBJ whole genome shotgun (WGS) entry which is preliminary data.</text>
</comment>
<feature type="compositionally biased region" description="Pro residues" evidence="1">
    <location>
        <begin position="339"/>
        <end position="351"/>
    </location>
</feature>
<accession>A0A9W4USE2</accession>
<feature type="compositionally biased region" description="Polar residues" evidence="1">
    <location>
        <begin position="414"/>
        <end position="424"/>
    </location>
</feature>
<feature type="compositionally biased region" description="Polar residues" evidence="1">
    <location>
        <begin position="1"/>
        <end position="21"/>
    </location>
</feature>
<dbReference type="AlphaFoldDB" id="A0A9W4USE2"/>
<feature type="region of interest" description="Disordered" evidence="1">
    <location>
        <begin position="1"/>
        <end position="100"/>
    </location>
</feature>
<protein>
    <submittedName>
        <fullName evidence="2">Uncharacterized protein</fullName>
    </submittedName>
</protein>
<reference evidence="2" key="1">
    <citation type="submission" date="2023-01" db="EMBL/GenBank/DDBJ databases">
        <authorList>
            <person name="Van Ghelder C."/>
            <person name="Rancurel C."/>
        </authorList>
    </citation>
    <scope>NUCLEOTIDE SEQUENCE</scope>
    <source>
        <strain evidence="2">CNCM I-4278</strain>
    </source>
</reference>
<feature type="compositionally biased region" description="Polar residues" evidence="1">
    <location>
        <begin position="195"/>
        <end position="205"/>
    </location>
</feature>
<feature type="compositionally biased region" description="Polar residues" evidence="1">
    <location>
        <begin position="272"/>
        <end position="289"/>
    </location>
</feature>
<dbReference type="EMBL" id="CAOQHR010000013">
    <property type="protein sequence ID" value="CAI6342188.1"/>
    <property type="molecule type" value="Genomic_DNA"/>
</dbReference>
<proteinExistence type="predicted"/>
<sequence>MPSLPHSSNFTSNTVPNYNNKLHSDDNNRPHTMPAPQAAVSATPKSPRLASKTDARSPPSMKRSDQPLTMPTTPRSIISTTPPHSPLPRQRDVKSVSPSTPVRLRLVEVRGTMDRNGRFIPGARSPSKTPVKTPVKTPIKTPTKTPAKTSTLSTSQKLASGLSGGSQTSKISKSDGAMPPSKIPTITRAGRTMKTPLTSSCSNGKASKAIDATKASSRIPRPSRSAIRSKASSKSDASSKPSRSSRPPRPKALDTGMKRQPSNLNGRARMSTVRSQTRPQSATLKSMLQRSRPKAPPPPKVRNKEACKPQPNITTTRVKSIIVGHSNITTRKARSKSPPSIPPAKETPPSNPKTTDSTDKQEPKGPTNKQQKDDGKTTNSPPLTSTAKTQKIHALISKLHTKIDNMKLDPLQCTNPVAAPQTSKIPIRSTKPIKTAKKHNISRAPPNPLNLTTTAKPSKIPTRPPKKKPFRLRIDRISFEPIGKEPTYPTNPLSPSSSSSSSASSAHRDCSNSFPPERIGPELAEKLDRALDEHERVLSEYRQKLWEDWKPWNQMVACAMPRRRGGARRRIAWRVKW</sequence>
<dbReference type="Proteomes" id="UP001152607">
    <property type="component" value="Unassembled WGS sequence"/>
</dbReference>